<dbReference type="PROSITE" id="PS51782">
    <property type="entry name" value="LYSM"/>
    <property type="match status" value="2"/>
</dbReference>
<sequence length="411" mass="43801">MGILVQPLAILLISLFVVFLPKTCAKFVIEPCKSSDSCTSLLSYLLPWDSKLSEIASRFQVNVLDILGSNSLDPTMAFPENRILPKSSLIRIPISCSCVDGIRRFVLTSYTVRAADTIESISIGYGGLASAEQIRSFNGVDGQGRLWSSQSLVIPLPCTCFNNTSNGITAIYLSYLVHIGENLNSIGATYDTTVAELVTVNGLSQAVVDPGDIVAVPIPACSSANLNWHNESLIVPNGSYALTANNCIKCNCGPNNLDLTCSPSFVGSSCSHLQCKGTEFYVGDIHEEKTTTGCNVTKCLYRGHLGQKIFKSLVSSSQMQCSGNQSNYTSASPTSFGSVIPLTSLSPSPSPSEAPPQTSVFNGSAPVVTLAPTDPSNGGHGVISFWGLSWFQIIFLSAILFYFLEPGTITC</sequence>
<evidence type="ECO:0000313" key="1">
    <source>
        <dbReference type="Proteomes" id="UP000189703"/>
    </source>
</evidence>
<dbReference type="OMA" id="WYDESMI"/>
<dbReference type="RefSeq" id="XP_010263651.1">
    <property type="nucleotide sequence ID" value="XM_010265349.2"/>
</dbReference>
<dbReference type="SMART" id="SM00257">
    <property type="entry name" value="LysM"/>
    <property type="match status" value="2"/>
</dbReference>
<dbReference type="InterPro" id="IPR018392">
    <property type="entry name" value="LysM"/>
</dbReference>
<keyword evidence="1" id="KW-1185">Reference proteome</keyword>
<evidence type="ECO:0000313" key="2">
    <source>
        <dbReference type="RefSeq" id="XP_010263651.1"/>
    </source>
</evidence>
<dbReference type="Gene3D" id="3.10.350.10">
    <property type="entry name" value="LysM domain"/>
    <property type="match status" value="2"/>
</dbReference>
<dbReference type="InterPro" id="IPR036779">
    <property type="entry name" value="LysM_dom_sf"/>
</dbReference>
<proteinExistence type="predicted"/>
<dbReference type="PANTHER" id="PTHR33734">
    <property type="entry name" value="LYSM DOMAIN-CONTAINING GPI-ANCHORED PROTEIN 2"/>
    <property type="match status" value="1"/>
</dbReference>
<dbReference type="GeneID" id="104601856"/>
<accession>A0A1U8ADS1</accession>
<dbReference type="eggNOG" id="ENOG502QURQ">
    <property type="taxonomic scope" value="Eukaryota"/>
</dbReference>
<dbReference type="Pfam" id="PF01476">
    <property type="entry name" value="LysM"/>
    <property type="match status" value="2"/>
</dbReference>
<dbReference type="KEGG" id="nnu:104601856"/>
<dbReference type="AlphaFoldDB" id="A0A1U8ADS1"/>
<gene>
    <name evidence="2" type="primary">LOC104601856</name>
</gene>
<organism evidence="1 2">
    <name type="scientific">Nelumbo nucifera</name>
    <name type="common">Sacred lotus</name>
    <dbReference type="NCBI Taxonomy" id="4432"/>
    <lineage>
        <taxon>Eukaryota</taxon>
        <taxon>Viridiplantae</taxon>
        <taxon>Streptophyta</taxon>
        <taxon>Embryophyta</taxon>
        <taxon>Tracheophyta</taxon>
        <taxon>Spermatophyta</taxon>
        <taxon>Magnoliopsida</taxon>
        <taxon>Proteales</taxon>
        <taxon>Nelumbonaceae</taxon>
        <taxon>Nelumbo</taxon>
    </lineage>
</organism>
<reference evidence="2" key="1">
    <citation type="submission" date="2025-08" db="UniProtKB">
        <authorList>
            <consortium name="RefSeq"/>
        </authorList>
    </citation>
    <scope>IDENTIFICATION</scope>
</reference>
<dbReference type="SUPFAM" id="SSF54106">
    <property type="entry name" value="LysM domain"/>
    <property type="match status" value="1"/>
</dbReference>
<dbReference type="PANTHER" id="PTHR33734:SF28">
    <property type="entry name" value="LYSM DOMAIN-CONTAINING GPI-ANCHORED PROTEIN 1-LIKE"/>
    <property type="match status" value="1"/>
</dbReference>
<protein>
    <submittedName>
        <fullName evidence="2">LysM domain-containing GPI-anchored protein 1-like</fullName>
    </submittedName>
</protein>
<dbReference type="Proteomes" id="UP000189703">
    <property type="component" value="Unplaced"/>
</dbReference>
<name>A0A1U8ADS1_NELNU</name>
<dbReference type="OrthoDB" id="2107166at2759"/>